<keyword evidence="4" id="KW-1185">Reference proteome</keyword>
<feature type="region of interest" description="Disordered" evidence="1">
    <location>
        <begin position="89"/>
        <end position="116"/>
    </location>
</feature>
<name>A0ABX6YMQ3_9MICO</name>
<proteinExistence type="predicted"/>
<dbReference type="Gene3D" id="1.10.30.50">
    <property type="match status" value="1"/>
</dbReference>
<dbReference type="Proteomes" id="UP000662814">
    <property type="component" value="Chromosome"/>
</dbReference>
<dbReference type="CDD" id="cd00085">
    <property type="entry name" value="HNHc"/>
    <property type="match status" value="1"/>
</dbReference>
<evidence type="ECO:0000313" key="4">
    <source>
        <dbReference type="Proteomes" id="UP000662814"/>
    </source>
</evidence>
<protein>
    <submittedName>
        <fullName evidence="3">DUF222 domain-containing protein</fullName>
    </submittedName>
</protein>
<evidence type="ECO:0000313" key="3">
    <source>
        <dbReference type="EMBL" id="QPZ40106.1"/>
    </source>
</evidence>
<dbReference type="InterPro" id="IPR003615">
    <property type="entry name" value="HNH_nuc"/>
</dbReference>
<dbReference type="InterPro" id="IPR003870">
    <property type="entry name" value="DUF222"/>
</dbReference>
<evidence type="ECO:0000256" key="1">
    <source>
        <dbReference type="SAM" id="MobiDB-lite"/>
    </source>
</evidence>
<feature type="domain" description="HNH nuclease" evidence="2">
    <location>
        <begin position="263"/>
        <end position="315"/>
    </location>
</feature>
<sequence length="379" mass="40986">METARGLQAADETRSLPQLAADVFADATVSGFIDPQPGADTSPLPSTSHADDAIGSSTAGLSVDVLPTRGRYLYTRPPRRRRELSAWLRQQQKRERKRLRADGKPVSLASDRPVPHQGAAVNTMTMDRALRLAISDRRRDDVAIELGANESLPEALLGQVVTSARARVRACRIEASAGQGVRSALGVGDRRRAIRPTVMVTVPVLSLLGHAEDAADLDGYGPIDSETAMALAANAPSFLRLLTHPETGAVVSVGRDSYRVPADLARALRVRDSTCRFPGCNRKAVWCDIDHTEDWQCGGKTDMTNLAHLCRKHHTLKHSTLWRVEQDAEGRMTWTSPAGITYITEPDIAVPGAAQAANRQPGVEPPDRTASGYGESPPF</sequence>
<evidence type="ECO:0000259" key="2">
    <source>
        <dbReference type="SMART" id="SM00507"/>
    </source>
</evidence>
<accession>A0ABX6YMQ3</accession>
<feature type="region of interest" description="Disordered" evidence="1">
    <location>
        <begin position="32"/>
        <end position="55"/>
    </location>
</feature>
<dbReference type="SMART" id="SM00507">
    <property type="entry name" value="HNHc"/>
    <property type="match status" value="1"/>
</dbReference>
<feature type="region of interest" description="Disordered" evidence="1">
    <location>
        <begin position="351"/>
        <end position="379"/>
    </location>
</feature>
<organism evidence="3 4">
    <name type="scientific">Paramicrobacterium chengjingii</name>
    <dbReference type="NCBI Taxonomy" id="2769067"/>
    <lineage>
        <taxon>Bacteria</taxon>
        <taxon>Bacillati</taxon>
        <taxon>Actinomycetota</taxon>
        <taxon>Actinomycetes</taxon>
        <taxon>Micrococcales</taxon>
        <taxon>Microbacteriaceae</taxon>
        <taxon>Paramicrobacterium</taxon>
    </lineage>
</organism>
<gene>
    <name evidence="3" type="ORF">HCR76_00705</name>
</gene>
<dbReference type="Pfam" id="PF02720">
    <property type="entry name" value="DUF222"/>
    <property type="match status" value="1"/>
</dbReference>
<dbReference type="EMBL" id="CP061169">
    <property type="protein sequence ID" value="QPZ40106.1"/>
    <property type="molecule type" value="Genomic_DNA"/>
</dbReference>
<reference evidence="3 4" key="1">
    <citation type="submission" date="2020-12" db="EMBL/GenBank/DDBJ databases">
        <title>Microbacterium sp. HY060.</title>
        <authorList>
            <person name="Zhou J."/>
        </authorList>
    </citation>
    <scope>NUCLEOTIDE SEQUENCE [LARGE SCALE GENOMIC DNA]</scope>
    <source>
        <strain evidence="3 4">HY60</strain>
    </source>
</reference>